<dbReference type="AlphaFoldDB" id="A0A4R1L712"/>
<feature type="region of interest" description="Disordered" evidence="1">
    <location>
        <begin position="32"/>
        <end position="55"/>
    </location>
</feature>
<evidence type="ECO:0000256" key="1">
    <source>
        <dbReference type="SAM" id="MobiDB-lite"/>
    </source>
</evidence>
<reference evidence="3 4" key="1">
    <citation type="submission" date="2019-03" db="EMBL/GenBank/DDBJ databases">
        <title>Genomic Encyclopedia of Type Strains, Phase IV (KMG-IV): sequencing the most valuable type-strain genomes for metagenomic binning, comparative biology and taxonomic classification.</title>
        <authorList>
            <person name="Goeker M."/>
        </authorList>
    </citation>
    <scope>NUCLEOTIDE SEQUENCE [LARGE SCALE GENOMIC DNA]</scope>
    <source>
        <strain evidence="3 4">DSM 103428</strain>
    </source>
</reference>
<keyword evidence="2" id="KW-0812">Transmembrane</keyword>
<dbReference type="EMBL" id="SMGK01000004">
    <property type="protein sequence ID" value="TCK72079.1"/>
    <property type="molecule type" value="Genomic_DNA"/>
</dbReference>
<proteinExistence type="predicted"/>
<name>A0A4R1L712_9BACT</name>
<protein>
    <submittedName>
        <fullName evidence="3">Uncharacterized protein</fullName>
    </submittedName>
</protein>
<accession>A0A4R1L712</accession>
<sequence length="55" mass="5870">MVTLVGIGAFMIVALLAYLAWGTGAAGSRKFNRTKVQHASGDRSPHQEDRTPGLD</sequence>
<dbReference type="RefSeq" id="WP_165876808.1">
    <property type="nucleotide sequence ID" value="NZ_SMGK01000004.1"/>
</dbReference>
<keyword evidence="2" id="KW-0472">Membrane</keyword>
<evidence type="ECO:0000313" key="3">
    <source>
        <dbReference type="EMBL" id="TCK72079.1"/>
    </source>
</evidence>
<gene>
    <name evidence="3" type="ORF">C7378_2711</name>
</gene>
<dbReference type="Proteomes" id="UP000295210">
    <property type="component" value="Unassembled WGS sequence"/>
</dbReference>
<feature type="transmembrane region" description="Helical" evidence="2">
    <location>
        <begin position="6"/>
        <end position="27"/>
    </location>
</feature>
<organism evidence="3 4">
    <name type="scientific">Acidipila rosea</name>
    <dbReference type="NCBI Taxonomy" id="768535"/>
    <lineage>
        <taxon>Bacteria</taxon>
        <taxon>Pseudomonadati</taxon>
        <taxon>Acidobacteriota</taxon>
        <taxon>Terriglobia</taxon>
        <taxon>Terriglobales</taxon>
        <taxon>Acidobacteriaceae</taxon>
        <taxon>Acidipila</taxon>
    </lineage>
</organism>
<evidence type="ECO:0000313" key="4">
    <source>
        <dbReference type="Proteomes" id="UP000295210"/>
    </source>
</evidence>
<feature type="compositionally biased region" description="Basic and acidic residues" evidence="1">
    <location>
        <begin position="40"/>
        <end position="55"/>
    </location>
</feature>
<keyword evidence="4" id="KW-1185">Reference proteome</keyword>
<comment type="caution">
    <text evidence="3">The sequence shown here is derived from an EMBL/GenBank/DDBJ whole genome shotgun (WGS) entry which is preliminary data.</text>
</comment>
<keyword evidence="2" id="KW-1133">Transmembrane helix</keyword>
<evidence type="ECO:0000256" key="2">
    <source>
        <dbReference type="SAM" id="Phobius"/>
    </source>
</evidence>